<keyword evidence="2" id="KW-1185">Reference proteome</keyword>
<comment type="caution">
    <text evidence="1">The sequence shown here is derived from an EMBL/GenBank/DDBJ whole genome shotgun (WGS) entry which is preliminary data.</text>
</comment>
<dbReference type="Proteomes" id="UP000266906">
    <property type="component" value="Unassembled WGS sequence"/>
</dbReference>
<name>A0A3N4RZT9_9ACTN</name>
<proteinExistence type="predicted"/>
<protein>
    <recommendedName>
        <fullName evidence="3">SMI1/KNR4 family protein</fullName>
    </recommendedName>
</protein>
<organism evidence="1 2">
    <name type="scientific">Kitasatospora cineracea</name>
    <dbReference type="NCBI Taxonomy" id="88074"/>
    <lineage>
        <taxon>Bacteria</taxon>
        <taxon>Bacillati</taxon>
        <taxon>Actinomycetota</taxon>
        <taxon>Actinomycetes</taxon>
        <taxon>Kitasatosporales</taxon>
        <taxon>Streptomycetaceae</taxon>
        <taxon>Kitasatospora</taxon>
    </lineage>
</organism>
<dbReference type="AlphaFoldDB" id="A0A3N4RZT9"/>
<dbReference type="EMBL" id="RKQG01000002">
    <property type="protein sequence ID" value="RPE29604.1"/>
    <property type="molecule type" value="Genomic_DNA"/>
</dbReference>
<evidence type="ECO:0008006" key="3">
    <source>
        <dbReference type="Google" id="ProtNLM"/>
    </source>
</evidence>
<evidence type="ECO:0000313" key="2">
    <source>
        <dbReference type="Proteomes" id="UP000266906"/>
    </source>
</evidence>
<gene>
    <name evidence="1" type="ORF">EDD38_6762</name>
</gene>
<sequence length="239" mass="26300">MDDLPDAARALRGGLHSPAQALEFVRWLAAAWTDRPLAPEDGCPEAELAAAEARLGFPLPVALRSGYALFGRRDDLTRNQDPLVPPSGLYVDEESDEVLVFREENQGCAFWGIPLAELGQDDPPVVLSTGRDWVPFLGRMSLAWVELALSEFLLGSPRYDACELPSARLPALHALHARLPLPDHPMWASWEESPIRWYAAPGRLLRHDGLGNLCWLHATARTPAGLDALHADLPAGWVR</sequence>
<evidence type="ECO:0000313" key="1">
    <source>
        <dbReference type="EMBL" id="RPE29604.1"/>
    </source>
</evidence>
<dbReference type="RefSeq" id="WP_123820994.1">
    <property type="nucleotide sequence ID" value="NZ_RKQG01000002.1"/>
</dbReference>
<accession>A0A3N4RZT9</accession>
<reference evidence="1 2" key="1">
    <citation type="submission" date="2018-11" db="EMBL/GenBank/DDBJ databases">
        <title>Sequencing the genomes of 1000 actinobacteria strains.</title>
        <authorList>
            <person name="Klenk H.-P."/>
        </authorList>
    </citation>
    <scope>NUCLEOTIDE SEQUENCE [LARGE SCALE GENOMIC DNA]</scope>
    <source>
        <strain evidence="1 2">DSM 44781</strain>
    </source>
</reference>